<name>A0A6S7I3Z7_PARCT</name>
<keyword evidence="2" id="KW-1185">Reference proteome</keyword>
<dbReference type="OrthoDB" id="10011386at2759"/>
<dbReference type="Pfam" id="PF18718">
    <property type="entry name" value="CxC5"/>
    <property type="match status" value="1"/>
</dbReference>
<dbReference type="EMBL" id="CACRXK020007097">
    <property type="protein sequence ID" value="CAB4011283.1"/>
    <property type="molecule type" value="Genomic_DNA"/>
</dbReference>
<dbReference type="AlphaFoldDB" id="A0A6S7I3Z7"/>
<evidence type="ECO:0000313" key="2">
    <source>
        <dbReference type="Proteomes" id="UP001152795"/>
    </source>
</evidence>
<comment type="caution">
    <text evidence="1">The sequence shown here is derived from an EMBL/GenBank/DDBJ whole genome shotgun (WGS) entry which is preliminary data.</text>
</comment>
<organism evidence="1 2">
    <name type="scientific">Paramuricea clavata</name>
    <name type="common">Red gorgonian</name>
    <name type="synonym">Violescent sea-whip</name>
    <dbReference type="NCBI Taxonomy" id="317549"/>
    <lineage>
        <taxon>Eukaryota</taxon>
        <taxon>Metazoa</taxon>
        <taxon>Cnidaria</taxon>
        <taxon>Anthozoa</taxon>
        <taxon>Octocorallia</taxon>
        <taxon>Malacalcyonacea</taxon>
        <taxon>Plexauridae</taxon>
        <taxon>Paramuricea</taxon>
    </lineage>
</organism>
<dbReference type="Proteomes" id="UP001152795">
    <property type="component" value="Unassembled WGS sequence"/>
</dbReference>
<proteinExistence type="predicted"/>
<gene>
    <name evidence="1" type="ORF">PACLA_8A058438</name>
</gene>
<sequence length="467" mass="52580">MFDLDRILATVKSNESNIDNIREHMKALHDVDLQCILMEKVKLTEEEALTLASFQAGVQGIVILKEALRHVPENITRNENGKSMRFIFVCKIFRALASNHGIASTLKDQQIELLCQFLELYCPDFVTSPGHQSIWSLTQDEGIYFNKFLTPPVTNCLGCDKLLTMHNRPSKATLFTLKGPVPCSKVILECRDCSARYGIAKFTRGNDLGSCFYPQESAIDVIEVSNVTYMGLELDGWIPSLSNHCWVSFSGFSEAYNDVNAENIQKFCEVTHGNLSVLPGKLSAKAVAKSFWYREVEKELQEIGLREKWEFADQKMGGLSGSNDHAMEYIDSNCCDSLYSHVCYANCKSKGCGNLFVADGNWKLRYAHCMWKVPIKLPEFGEINYPQICPLSPRCGHAFCEAHCKEATVQGYPTELRPFLKSCGISKEGIEQGKYDTKDLNTPIIMKAWVTVLTLPSTINIFSHIQR</sequence>
<reference evidence="1" key="1">
    <citation type="submission" date="2020-04" db="EMBL/GenBank/DDBJ databases">
        <authorList>
            <person name="Alioto T."/>
            <person name="Alioto T."/>
            <person name="Gomez Garrido J."/>
        </authorList>
    </citation>
    <scope>NUCLEOTIDE SEQUENCE</scope>
    <source>
        <strain evidence="1">A484AB</strain>
    </source>
</reference>
<dbReference type="InterPro" id="IPR041539">
    <property type="entry name" value="CxC5"/>
</dbReference>
<protein>
    <submittedName>
        <fullName evidence="1">Uncharacterized protein</fullName>
    </submittedName>
</protein>
<accession>A0A6S7I3Z7</accession>
<evidence type="ECO:0000313" key="1">
    <source>
        <dbReference type="EMBL" id="CAB4011283.1"/>
    </source>
</evidence>